<dbReference type="FunFam" id="1.10.287.70:FF:000077">
    <property type="entry name" value="Potassium channel subfamily K member 5"/>
    <property type="match status" value="1"/>
</dbReference>
<reference evidence="13" key="3">
    <citation type="submission" date="2025-09" db="UniProtKB">
        <authorList>
            <consortium name="Ensembl"/>
        </authorList>
    </citation>
    <scope>IDENTIFICATION</scope>
</reference>
<dbReference type="SUPFAM" id="SSF81324">
    <property type="entry name" value="Voltage-gated potassium channels"/>
    <property type="match status" value="2"/>
</dbReference>
<dbReference type="GO" id="GO:0030322">
    <property type="term" value="P:stabilization of membrane potential"/>
    <property type="evidence" value="ECO:0007669"/>
    <property type="project" value="TreeGrafter"/>
</dbReference>
<name>A0AAQ4QIS0_GASAC</name>
<feature type="region of interest" description="Disordered" evidence="10">
    <location>
        <begin position="635"/>
        <end position="680"/>
    </location>
</feature>
<evidence type="ECO:0000256" key="6">
    <source>
        <dbReference type="ARBA" id="ARBA00023065"/>
    </source>
</evidence>
<feature type="domain" description="Potassium channel" evidence="12">
    <location>
        <begin position="330"/>
        <end position="402"/>
    </location>
</feature>
<evidence type="ECO:0000313" key="14">
    <source>
        <dbReference type="Proteomes" id="UP000007635"/>
    </source>
</evidence>
<feature type="transmembrane region" description="Helical" evidence="11">
    <location>
        <begin position="241"/>
        <end position="259"/>
    </location>
</feature>
<keyword evidence="3 9" id="KW-0812">Transmembrane</keyword>
<evidence type="ECO:0000256" key="1">
    <source>
        <dbReference type="ARBA" id="ARBA00004141"/>
    </source>
</evidence>
<feature type="transmembrane region" description="Helical" evidence="11">
    <location>
        <begin position="271"/>
        <end position="288"/>
    </location>
</feature>
<organism evidence="13 14">
    <name type="scientific">Gasterosteus aculeatus aculeatus</name>
    <name type="common">three-spined stickleback</name>
    <dbReference type="NCBI Taxonomy" id="481459"/>
    <lineage>
        <taxon>Eukaryota</taxon>
        <taxon>Metazoa</taxon>
        <taxon>Chordata</taxon>
        <taxon>Craniata</taxon>
        <taxon>Vertebrata</taxon>
        <taxon>Euteleostomi</taxon>
        <taxon>Actinopterygii</taxon>
        <taxon>Neopterygii</taxon>
        <taxon>Teleostei</taxon>
        <taxon>Neoteleostei</taxon>
        <taxon>Acanthomorphata</taxon>
        <taxon>Eupercaria</taxon>
        <taxon>Perciformes</taxon>
        <taxon>Cottioidei</taxon>
        <taxon>Gasterosteales</taxon>
        <taxon>Gasterosteidae</taxon>
        <taxon>Gasterosteus</taxon>
    </lineage>
</organism>
<comment type="subcellular location">
    <subcellularLocation>
        <location evidence="1">Membrane</location>
        <topology evidence="1">Multi-pass membrane protein</topology>
    </subcellularLocation>
</comment>
<keyword evidence="5 11" id="KW-1133">Transmembrane helix</keyword>
<keyword evidence="8 9" id="KW-0407">Ion channel</keyword>
<reference evidence="13" key="2">
    <citation type="submission" date="2025-08" db="UniProtKB">
        <authorList>
            <consortium name="Ensembl"/>
        </authorList>
    </citation>
    <scope>IDENTIFICATION</scope>
</reference>
<keyword evidence="6 9" id="KW-0406">Ion transport</keyword>
<evidence type="ECO:0000256" key="9">
    <source>
        <dbReference type="RuleBase" id="RU003857"/>
    </source>
</evidence>
<dbReference type="PANTHER" id="PTHR11003:SF241">
    <property type="entry name" value="POTASSIUM CHANNEL SUBFAMILY K MEMBER 5"/>
    <property type="match status" value="1"/>
</dbReference>
<keyword evidence="7 11" id="KW-0472">Membrane</keyword>
<evidence type="ECO:0000256" key="3">
    <source>
        <dbReference type="ARBA" id="ARBA00022692"/>
    </source>
</evidence>
<evidence type="ECO:0000256" key="10">
    <source>
        <dbReference type="SAM" id="MobiDB-lite"/>
    </source>
</evidence>
<evidence type="ECO:0000256" key="2">
    <source>
        <dbReference type="ARBA" id="ARBA00022448"/>
    </source>
</evidence>
<dbReference type="GO" id="GO:0022841">
    <property type="term" value="F:potassium ion leak channel activity"/>
    <property type="evidence" value="ECO:0007669"/>
    <property type="project" value="TreeGrafter"/>
</dbReference>
<dbReference type="AlphaFoldDB" id="A0AAQ4QIS0"/>
<keyword evidence="2 9" id="KW-0813">Transport</keyword>
<sequence length="680" mass="76995">MCTQPSLDHFVDGGEPKTPATNVTPKHHFCHFSMFSILPRNNPEQSALTGGVKFHIGWKEWLLVCGGFTKRLSFESSIYFHVVRRVSSLSISTRRRAGNMMFMQCPFSCVCEQFGEQLFLTICARSFWGHFDYRYIKTSCLVVFSVDWFIRLQLSGLTGCSNDQFQPNKNCSITRICIIMDYGGMSNGNVQKQDLCDNGWNQNLHHITAVLLKPATHPWLVVSDAADQGVTITGSKTFNNWNWPNAVIFAATVITTIGYGNIAPKTSAGRVFCIFYGLFGVPLCLSWISELGKFFGGRAKHLGQYLTKKGFSLRKAQFTCTAIFLLWGVLVHLVLPPFVFMSQEGWTYVEGLYFSFVTLTTIGFGDLVAGVEPNTEYPTLYRYFVEVWIYLGLAWLSLFFNWKVRMVIEAHKALKKRRRLRKLSLDELQHYKESHKAALRLPPTPNDVNIFSFLSKKKEGYNDLIKQIGPKKDDKNHGTEAIAINKSKDTVRSKSCNDAPSLNSHTILSLDRSPRQKRRYSFSDRVTVAFSKSKNYLLGADSGSLLTEDQVEGEVDLDQGRMYENQLDKEVDLKNGGGGDCEVGGRRTWDSKEFHPLTFKNANITFIDENFLSDDLEEENYEDSKAKLSITTCDENVETNSKEERGSESEGSVFTGDGSEHSHSYEKLVEEYAKEDNTES</sequence>
<proteinExistence type="inferred from homology"/>
<evidence type="ECO:0000256" key="7">
    <source>
        <dbReference type="ARBA" id="ARBA00023136"/>
    </source>
</evidence>
<dbReference type="GO" id="GO:0005886">
    <property type="term" value="C:plasma membrane"/>
    <property type="evidence" value="ECO:0007669"/>
    <property type="project" value="TreeGrafter"/>
</dbReference>
<feature type="transmembrane region" description="Helical" evidence="11">
    <location>
        <begin position="316"/>
        <end position="340"/>
    </location>
</feature>
<reference evidence="13 14" key="1">
    <citation type="journal article" date="2021" name="G3 (Bethesda)">
        <title>Improved contiguity of the threespine stickleback genome using long-read sequencing.</title>
        <authorList>
            <person name="Nath S."/>
            <person name="Shaw D.E."/>
            <person name="White M.A."/>
        </authorList>
    </citation>
    <scope>NUCLEOTIDE SEQUENCE [LARGE SCALE GENOMIC DNA]</scope>
    <source>
        <strain evidence="13 14">Lake Benthic</strain>
    </source>
</reference>
<dbReference type="PANTHER" id="PTHR11003">
    <property type="entry name" value="POTASSIUM CHANNEL, SUBFAMILY K"/>
    <property type="match status" value="1"/>
</dbReference>
<dbReference type="InterPro" id="IPR013099">
    <property type="entry name" value="K_chnl_dom"/>
</dbReference>
<dbReference type="Ensembl" id="ENSGACT00000047982.1">
    <property type="protein sequence ID" value="ENSGACP00000050467.1"/>
    <property type="gene ID" value="ENSGACG00000030353.1"/>
</dbReference>
<dbReference type="Gene3D" id="1.10.287.70">
    <property type="match status" value="1"/>
</dbReference>
<dbReference type="Pfam" id="PF07885">
    <property type="entry name" value="Ion_trans_2"/>
    <property type="match status" value="2"/>
</dbReference>
<evidence type="ECO:0000256" key="8">
    <source>
        <dbReference type="ARBA" id="ARBA00023303"/>
    </source>
</evidence>
<keyword evidence="14" id="KW-1185">Reference proteome</keyword>
<dbReference type="Proteomes" id="UP000007635">
    <property type="component" value="Chromosome XV"/>
</dbReference>
<feature type="transmembrane region" description="Helical" evidence="11">
    <location>
        <begin position="352"/>
        <end position="371"/>
    </location>
</feature>
<feature type="transmembrane region" description="Helical" evidence="11">
    <location>
        <begin position="383"/>
        <end position="402"/>
    </location>
</feature>
<accession>A0AAQ4QIS0</accession>
<evidence type="ECO:0000256" key="11">
    <source>
        <dbReference type="SAM" id="Phobius"/>
    </source>
</evidence>
<evidence type="ECO:0000259" key="12">
    <source>
        <dbReference type="Pfam" id="PF07885"/>
    </source>
</evidence>
<feature type="domain" description="Potassium channel" evidence="12">
    <location>
        <begin position="238"/>
        <end position="295"/>
    </location>
</feature>
<evidence type="ECO:0000256" key="5">
    <source>
        <dbReference type="ARBA" id="ARBA00022989"/>
    </source>
</evidence>
<dbReference type="InterPro" id="IPR003280">
    <property type="entry name" value="2pore_dom_K_chnl"/>
</dbReference>
<evidence type="ECO:0000256" key="4">
    <source>
        <dbReference type="ARBA" id="ARBA00022958"/>
    </source>
</evidence>
<keyword evidence="4" id="KW-0630">Potassium</keyword>
<dbReference type="GO" id="GO:0015271">
    <property type="term" value="F:outward rectifier potassium channel activity"/>
    <property type="evidence" value="ECO:0007669"/>
    <property type="project" value="TreeGrafter"/>
</dbReference>
<feature type="compositionally biased region" description="Basic and acidic residues" evidence="10">
    <location>
        <begin position="658"/>
        <end position="680"/>
    </location>
</feature>
<protein>
    <submittedName>
        <fullName evidence="13">Potassium channel, subfamily K, member 5a</fullName>
    </submittedName>
</protein>
<evidence type="ECO:0000313" key="13">
    <source>
        <dbReference type="Ensembl" id="ENSGACP00000050467.1"/>
    </source>
</evidence>
<dbReference type="PRINTS" id="PR01333">
    <property type="entry name" value="2POREKCHANEL"/>
</dbReference>
<comment type="similarity">
    <text evidence="9">Belongs to the two pore domain potassium channel (TC 1.A.1.8) family.</text>
</comment>
<dbReference type="GeneTree" id="ENSGT00940000156775"/>